<feature type="domain" description="Zn(2)-C6 fungal-type" evidence="2">
    <location>
        <begin position="9"/>
        <end position="37"/>
    </location>
</feature>
<dbReference type="Pfam" id="PF00172">
    <property type="entry name" value="Zn_clus"/>
    <property type="match status" value="1"/>
</dbReference>
<dbReference type="GO" id="GO:0000981">
    <property type="term" value="F:DNA-binding transcription factor activity, RNA polymerase II-specific"/>
    <property type="evidence" value="ECO:0007669"/>
    <property type="project" value="InterPro"/>
</dbReference>
<name>A0A8H7TU28_BIOOC</name>
<dbReference type="AlphaFoldDB" id="A0A8H7TU28"/>
<dbReference type="InterPro" id="IPR053178">
    <property type="entry name" value="Osmoadaptation_assoc"/>
</dbReference>
<gene>
    <name evidence="3" type="ORF">IM811_007424</name>
</gene>
<dbReference type="CDD" id="cd00067">
    <property type="entry name" value="GAL4"/>
    <property type="match status" value="1"/>
</dbReference>
<evidence type="ECO:0000256" key="1">
    <source>
        <dbReference type="ARBA" id="ARBA00023242"/>
    </source>
</evidence>
<reference evidence="3" key="1">
    <citation type="submission" date="2020-10" db="EMBL/GenBank/DDBJ databases">
        <title>High-Quality Genome Resource of Clonostachys rosea strain S41 by Oxford Nanopore Long-Read Sequencing.</title>
        <authorList>
            <person name="Wang H."/>
        </authorList>
    </citation>
    <scope>NUCLEOTIDE SEQUENCE</scope>
    <source>
        <strain evidence="3">S41</strain>
    </source>
</reference>
<dbReference type="PROSITE" id="PS50048">
    <property type="entry name" value="ZN2_CY6_FUNGAL_2"/>
    <property type="match status" value="1"/>
</dbReference>
<sequence length="486" mass="55081">MPGVPRSRGCRTCKVRKIKCDQYWPQCGACRRRGVTCPGPSTLLKFVPDGLHADHKPVLGTPIDQYGDGRETRQLQLQLQLPSRTPSPQFPSTTIADGIAARLVLHLNSAPDRGMIIQTKYLKHLPKRLSEFPCLCDVIYLFCSVWADFRRHVPLVEFVTMPAYGRAIKSLRQALESRNAFTVETLAAITILQRTEDLFNPGRRTMLHEKGITILLAAIGPPKPDDGFYTSLVCENYGSLLDIDWLEEHHERSAVGVAISNAMYDYPELKQMKAPLKSALFQLTGICARMPDLIRYRQSLWKPAESTTVLPNLENITQEFRRTDHEAGTITSGFLNKMFELGEATEEKDPTSVTGTSYHISNLHAAQGLIAFFGFRVCILRMRYDWSCAHGLPDAAALLKDLRALCVQVWNFIPYFCRYEAFVAVTSSQRGIILTYELATPEQKERLLDIYIDLDSYRKRLPKDRALVEMEIVSLARLWTGRMPLQ</sequence>
<dbReference type="EMBL" id="JADCTT010000002">
    <property type="protein sequence ID" value="KAF9756480.1"/>
    <property type="molecule type" value="Genomic_DNA"/>
</dbReference>
<evidence type="ECO:0000313" key="3">
    <source>
        <dbReference type="EMBL" id="KAF9756480.1"/>
    </source>
</evidence>
<dbReference type="Proteomes" id="UP000616885">
    <property type="component" value="Unassembled WGS sequence"/>
</dbReference>
<dbReference type="SMART" id="SM00066">
    <property type="entry name" value="GAL4"/>
    <property type="match status" value="1"/>
</dbReference>
<comment type="caution">
    <text evidence="3">The sequence shown here is derived from an EMBL/GenBank/DDBJ whole genome shotgun (WGS) entry which is preliminary data.</text>
</comment>
<dbReference type="PROSITE" id="PS00463">
    <property type="entry name" value="ZN2_CY6_FUNGAL_1"/>
    <property type="match status" value="1"/>
</dbReference>
<proteinExistence type="predicted"/>
<accession>A0A8H7TU28</accession>
<evidence type="ECO:0000259" key="2">
    <source>
        <dbReference type="PROSITE" id="PS50048"/>
    </source>
</evidence>
<dbReference type="InterPro" id="IPR036864">
    <property type="entry name" value="Zn2-C6_fun-type_DNA-bd_sf"/>
</dbReference>
<evidence type="ECO:0000313" key="4">
    <source>
        <dbReference type="Proteomes" id="UP000616885"/>
    </source>
</evidence>
<keyword evidence="1" id="KW-0539">Nucleus</keyword>
<dbReference type="GO" id="GO:0008270">
    <property type="term" value="F:zinc ion binding"/>
    <property type="evidence" value="ECO:0007669"/>
    <property type="project" value="InterPro"/>
</dbReference>
<dbReference type="SUPFAM" id="SSF57701">
    <property type="entry name" value="Zn2/Cys6 DNA-binding domain"/>
    <property type="match status" value="1"/>
</dbReference>
<protein>
    <recommendedName>
        <fullName evidence="2">Zn(2)-C6 fungal-type domain-containing protein</fullName>
    </recommendedName>
</protein>
<organism evidence="3 4">
    <name type="scientific">Bionectria ochroleuca</name>
    <name type="common">Gliocladium roseum</name>
    <dbReference type="NCBI Taxonomy" id="29856"/>
    <lineage>
        <taxon>Eukaryota</taxon>
        <taxon>Fungi</taxon>
        <taxon>Dikarya</taxon>
        <taxon>Ascomycota</taxon>
        <taxon>Pezizomycotina</taxon>
        <taxon>Sordariomycetes</taxon>
        <taxon>Hypocreomycetidae</taxon>
        <taxon>Hypocreales</taxon>
        <taxon>Bionectriaceae</taxon>
        <taxon>Clonostachys</taxon>
    </lineage>
</organism>
<dbReference type="InterPro" id="IPR001138">
    <property type="entry name" value="Zn2Cys6_DnaBD"/>
</dbReference>
<dbReference type="PANTHER" id="PTHR38111">
    <property type="entry name" value="ZN(2)-C6 FUNGAL-TYPE DOMAIN-CONTAINING PROTEIN-RELATED"/>
    <property type="match status" value="1"/>
</dbReference>
<dbReference type="Gene3D" id="4.10.240.10">
    <property type="entry name" value="Zn(2)-C6 fungal-type DNA-binding domain"/>
    <property type="match status" value="1"/>
</dbReference>